<feature type="transmembrane region" description="Helical" evidence="12">
    <location>
        <begin position="41"/>
        <end position="65"/>
    </location>
</feature>
<protein>
    <recommendedName>
        <fullName evidence="13">C-type lectin domain-containing protein</fullName>
    </recommendedName>
</protein>
<evidence type="ECO:0000256" key="10">
    <source>
        <dbReference type="ARBA" id="ARBA00023170"/>
    </source>
</evidence>
<keyword evidence="9" id="KW-1015">Disulfide bond</keyword>
<dbReference type="GO" id="GO:0030545">
    <property type="term" value="F:signaling receptor regulator activity"/>
    <property type="evidence" value="ECO:0007669"/>
    <property type="project" value="InterPro"/>
</dbReference>
<proteinExistence type="predicted"/>
<dbReference type="PANTHER" id="PTHR47647">
    <property type="entry name" value="C-TYPE LECTIN DOMAIN FAMILY 12 MEMBER B"/>
    <property type="match status" value="1"/>
</dbReference>
<evidence type="ECO:0000313" key="15">
    <source>
        <dbReference type="Proteomes" id="UP000002279"/>
    </source>
</evidence>
<dbReference type="InterPro" id="IPR016186">
    <property type="entry name" value="C-type_lectin-like/link_sf"/>
</dbReference>
<evidence type="ECO:0000313" key="14">
    <source>
        <dbReference type="Ensembl" id="ENSOANP00000039813.1"/>
    </source>
</evidence>
<keyword evidence="7 12" id="KW-1133">Transmembrane helix</keyword>
<dbReference type="AlphaFoldDB" id="A0A6I8NF06"/>
<sequence>MANEVTYADLKFRDSPVAQRIQEFDNIQEIEHPAPSPAWRWSALGLLTLCVLLLLGLASLGILFFQAKKNIEQLTGVEKNLSLQLDISANISKEKDLIQSNHSFALKKVATKLCRELTSIKQDHACKPCPENWHWHRDSCYWKTSVLNLDESRKVCAERNSSLVKIENKEELVYVASKLKAYHWLGLTRNISSDQWVWEDGSTLSPDLIEIFPERNQRNWKCAFAYLHKFLLDNCNGNHPSICEKAAGPVKMSW</sequence>
<evidence type="ECO:0000256" key="2">
    <source>
        <dbReference type="ARBA" id="ARBA00022475"/>
    </source>
</evidence>
<evidence type="ECO:0000256" key="1">
    <source>
        <dbReference type="ARBA" id="ARBA00004401"/>
    </source>
</evidence>
<keyword evidence="2" id="KW-1003">Cell membrane</keyword>
<reference evidence="14 15" key="1">
    <citation type="journal article" date="2008" name="Nature">
        <title>Genome analysis of the platypus reveals unique signatures of evolution.</title>
        <authorList>
            <person name="Warren W.C."/>
            <person name="Hillier L.W."/>
            <person name="Marshall Graves J.A."/>
            <person name="Birney E."/>
            <person name="Ponting C.P."/>
            <person name="Grutzner F."/>
            <person name="Belov K."/>
            <person name="Miller W."/>
            <person name="Clarke L."/>
            <person name="Chinwalla A.T."/>
            <person name="Yang S.P."/>
            <person name="Heger A."/>
            <person name="Locke D.P."/>
            <person name="Miethke P."/>
            <person name="Waters P.D."/>
            <person name="Veyrunes F."/>
            <person name="Fulton L."/>
            <person name="Fulton B."/>
            <person name="Graves T."/>
            <person name="Wallis J."/>
            <person name="Puente X.S."/>
            <person name="Lopez-Otin C."/>
            <person name="Ordonez G.R."/>
            <person name="Eichler E.E."/>
            <person name="Chen L."/>
            <person name="Cheng Z."/>
            <person name="Deakin J.E."/>
            <person name="Alsop A."/>
            <person name="Thompson K."/>
            <person name="Kirby P."/>
            <person name="Papenfuss A.T."/>
            <person name="Wakefield M.J."/>
            <person name="Olender T."/>
            <person name="Lancet D."/>
            <person name="Huttley G.A."/>
            <person name="Smit A.F."/>
            <person name="Pask A."/>
            <person name="Temple-Smith P."/>
            <person name="Batzer M.A."/>
            <person name="Walker J.A."/>
            <person name="Konkel M.K."/>
            <person name="Harris R.S."/>
            <person name="Whittington C.M."/>
            <person name="Wong E.S."/>
            <person name="Gemmell N.J."/>
            <person name="Buschiazzo E."/>
            <person name="Vargas Jentzsch I.M."/>
            <person name="Merkel A."/>
            <person name="Schmitz J."/>
            <person name="Zemann A."/>
            <person name="Churakov G."/>
            <person name="Kriegs J.O."/>
            <person name="Brosius J."/>
            <person name="Murchison E.P."/>
            <person name="Sachidanandam R."/>
            <person name="Smith C."/>
            <person name="Hannon G.J."/>
            <person name="Tsend-Ayush E."/>
            <person name="McMillan D."/>
            <person name="Attenborough R."/>
            <person name="Rens W."/>
            <person name="Ferguson-Smith M."/>
            <person name="Lefevre C.M."/>
            <person name="Sharp J.A."/>
            <person name="Nicholas K.R."/>
            <person name="Ray D.A."/>
            <person name="Kube M."/>
            <person name="Reinhardt R."/>
            <person name="Pringle T.H."/>
            <person name="Taylor J."/>
            <person name="Jones R.C."/>
            <person name="Nixon B."/>
            <person name="Dacheux J.L."/>
            <person name="Niwa H."/>
            <person name="Sekita Y."/>
            <person name="Huang X."/>
            <person name="Stark A."/>
            <person name="Kheradpour P."/>
            <person name="Kellis M."/>
            <person name="Flicek P."/>
            <person name="Chen Y."/>
            <person name="Webber C."/>
            <person name="Hardison R."/>
            <person name="Nelson J."/>
            <person name="Hallsworth-Pepin K."/>
            <person name="Delehaunty K."/>
            <person name="Markovic C."/>
            <person name="Minx P."/>
            <person name="Feng Y."/>
            <person name="Kremitzki C."/>
            <person name="Mitreva M."/>
            <person name="Glasscock J."/>
            <person name="Wylie T."/>
            <person name="Wohldmann P."/>
            <person name="Thiru P."/>
            <person name="Nhan M.N."/>
            <person name="Pohl C.S."/>
            <person name="Smith S.M."/>
            <person name="Hou S."/>
            <person name="Nefedov M."/>
            <person name="de Jong P.J."/>
            <person name="Renfree M.B."/>
            <person name="Mardis E.R."/>
            <person name="Wilson R.K."/>
        </authorList>
    </citation>
    <scope>NUCLEOTIDE SEQUENCE [LARGE SCALE GENOMIC DNA]</scope>
    <source>
        <strain evidence="14 15">Glennie</strain>
    </source>
</reference>
<gene>
    <name evidence="14" type="primary">LOC114817706</name>
</gene>
<dbReference type="OrthoDB" id="6337382at2759"/>
<dbReference type="InterPro" id="IPR001304">
    <property type="entry name" value="C-type_lectin-like"/>
</dbReference>
<keyword evidence="6" id="KW-0735">Signal-anchor</keyword>
<dbReference type="GO" id="GO:0005886">
    <property type="term" value="C:plasma membrane"/>
    <property type="evidence" value="ECO:0007669"/>
    <property type="project" value="UniProtKB-SubCell"/>
</dbReference>
<dbReference type="PANTHER" id="PTHR47647:SF1">
    <property type="entry name" value="C-TYPE LECTIN DOMAIN FAMILY 12 MEMBER B"/>
    <property type="match status" value="1"/>
</dbReference>
<evidence type="ECO:0000256" key="3">
    <source>
        <dbReference type="ARBA" id="ARBA00022553"/>
    </source>
</evidence>
<evidence type="ECO:0000259" key="13">
    <source>
        <dbReference type="PROSITE" id="PS50041"/>
    </source>
</evidence>
<dbReference type="Pfam" id="PF00059">
    <property type="entry name" value="Lectin_C"/>
    <property type="match status" value="1"/>
</dbReference>
<dbReference type="InterPro" id="IPR033992">
    <property type="entry name" value="NKR-like_CTLD"/>
</dbReference>
<dbReference type="PROSITE" id="PS50041">
    <property type="entry name" value="C_TYPE_LECTIN_2"/>
    <property type="match status" value="1"/>
</dbReference>
<feature type="domain" description="C-type lectin" evidence="13">
    <location>
        <begin position="136"/>
        <end position="244"/>
    </location>
</feature>
<keyword evidence="3" id="KW-0597">Phosphoprotein</keyword>
<evidence type="ECO:0000256" key="12">
    <source>
        <dbReference type="SAM" id="Phobius"/>
    </source>
</evidence>
<dbReference type="GeneTree" id="ENSGT00940000156296"/>
<keyword evidence="15" id="KW-1185">Reference proteome</keyword>
<dbReference type="InterPro" id="IPR016187">
    <property type="entry name" value="CTDL_fold"/>
</dbReference>
<dbReference type="SUPFAM" id="SSF56436">
    <property type="entry name" value="C-type lectin-like"/>
    <property type="match status" value="1"/>
</dbReference>
<evidence type="ECO:0000256" key="7">
    <source>
        <dbReference type="ARBA" id="ARBA00022989"/>
    </source>
</evidence>
<dbReference type="SMART" id="SM00034">
    <property type="entry name" value="CLECT"/>
    <property type="match status" value="1"/>
</dbReference>
<dbReference type="CDD" id="cd03593">
    <property type="entry name" value="CLECT_NK_receptors_like"/>
    <property type="match status" value="1"/>
</dbReference>
<evidence type="ECO:0000256" key="8">
    <source>
        <dbReference type="ARBA" id="ARBA00023136"/>
    </source>
</evidence>
<dbReference type="InterPro" id="IPR042916">
    <property type="entry name" value="CLEC12A/B"/>
</dbReference>
<keyword evidence="4 12" id="KW-0812">Transmembrane</keyword>
<dbReference type="Bgee" id="ENSOANG00000048260">
    <property type="expression patterns" value="Expressed in ovary and 5 other cell types or tissues"/>
</dbReference>
<dbReference type="Gene3D" id="3.10.100.10">
    <property type="entry name" value="Mannose-Binding Protein A, subunit A"/>
    <property type="match status" value="1"/>
</dbReference>
<dbReference type="Ensembl" id="ENSOANT00000066641.1">
    <property type="protein sequence ID" value="ENSOANP00000039813.1"/>
    <property type="gene ID" value="ENSOANG00000048260.1"/>
</dbReference>
<dbReference type="Proteomes" id="UP000002279">
    <property type="component" value="Chromosome 17"/>
</dbReference>
<evidence type="ECO:0000256" key="6">
    <source>
        <dbReference type="ARBA" id="ARBA00022968"/>
    </source>
</evidence>
<keyword evidence="10" id="KW-0675">Receptor</keyword>
<dbReference type="GO" id="GO:0030246">
    <property type="term" value="F:carbohydrate binding"/>
    <property type="evidence" value="ECO:0007669"/>
    <property type="project" value="UniProtKB-KW"/>
</dbReference>
<evidence type="ECO:0000256" key="4">
    <source>
        <dbReference type="ARBA" id="ARBA00022692"/>
    </source>
</evidence>
<reference evidence="14" key="3">
    <citation type="submission" date="2025-09" db="UniProtKB">
        <authorList>
            <consortium name="Ensembl"/>
        </authorList>
    </citation>
    <scope>IDENTIFICATION</scope>
    <source>
        <strain evidence="14">Glennie</strain>
    </source>
</reference>
<keyword evidence="5" id="KW-0430">Lectin</keyword>
<accession>A0A6I8NF06</accession>
<evidence type="ECO:0000256" key="11">
    <source>
        <dbReference type="ARBA" id="ARBA00023180"/>
    </source>
</evidence>
<reference evidence="14" key="2">
    <citation type="submission" date="2025-08" db="UniProtKB">
        <authorList>
            <consortium name="Ensembl"/>
        </authorList>
    </citation>
    <scope>IDENTIFICATION</scope>
    <source>
        <strain evidence="14">Glennie</strain>
    </source>
</reference>
<evidence type="ECO:0000256" key="9">
    <source>
        <dbReference type="ARBA" id="ARBA00023157"/>
    </source>
</evidence>
<keyword evidence="8 12" id="KW-0472">Membrane</keyword>
<keyword evidence="11" id="KW-0325">Glycoprotein</keyword>
<name>A0A6I8NF06_ORNAN</name>
<comment type="subcellular location">
    <subcellularLocation>
        <location evidence="1">Cell membrane</location>
        <topology evidence="1">Single-pass type II membrane protein</topology>
    </subcellularLocation>
</comment>
<organism evidence="14 15">
    <name type="scientific">Ornithorhynchus anatinus</name>
    <name type="common">Duckbill platypus</name>
    <dbReference type="NCBI Taxonomy" id="9258"/>
    <lineage>
        <taxon>Eukaryota</taxon>
        <taxon>Metazoa</taxon>
        <taxon>Chordata</taxon>
        <taxon>Craniata</taxon>
        <taxon>Vertebrata</taxon>
        <taxon>Euteleostomi</taxon>
        <taxon>Mammalia</taxon>
        <taxon>Monotremata</taxon>
        <taxon>Ornithorhynchidae</taxon>
        <taxon>Ornithorhynchus</taxon>
    </lineage>
</organism>
<evidence type="ECO:0000256" key="5">
    <source>
        <dbReference type="ARBA" id="ARBA00022734"/>
    </source>
</evidence>